<keyword evidence="4" id="KW-0808">Transferase</keyword>
<dbReference type="PANTHER" id="PTHR30616:SF2">
    <property type="entry name" value="PURINE NUCLEOSIDE PHOSPHORYLASE LACC1"/>
    <property type="match status" value="1"/>
</dbReference>
<gene>
    <name evidence="11" type="ORF">SAMN02910314_00952</name>
</gene>
<dbReference type="STRING" id="79604.AAY81_06925"/>
<comment type="function">
    <text evidence="2">Purine nucleoside enzyme that catalyzes the phosphorolysis of adenosine and inosine nucleosides, yielding D-ribose 1-phosphate and the respective free bases, adenine and hypoxanthine. Also catalyzes the phosphorolysis of S-methyl-5'-thioadenosine into adenine and S-methyl-5-thio-alpha-D-ribose 1-phosphate. Also has adenosine deaminase activity.</text>
</comment>
<evidence type="ECO:0000256" key="2">
    <source>
        <dbReference type="ARBA" id="ARBA00003215"/>
    </source>
</evidence>
<dbReference type="InterPro" id="IPR003730">
    <property type="entry name" value="Cu_polyphenol_OxRdtase"/>
</dbReference>
<evidence type="ECO:0000256" key="8">
    <source>
        <dbReference type="ARBA" id="ARBA00047989"/>
    </source>
</evidence>
<dbReference type="GO" id="GO:0005507">
    <property type="term" value="F:copper ion binding"/>
    <property type="evidence" value="ECO:0007669"/>
    <property type="project" value="TreeGrafter"/>
</dbReference>
<dbReference type="KEGG" id="ddt:AAY81_06925"/>
<keyword evidence="6" id="KW-0378">Hydrolase</keyword>
<evidence type="ECO:0000256" key="9">
    <source>
        <dbReference type="ARBA" id="ARBA00048968"/>
    </source>
</evidence>
<dbReference type="EMBL" id="FOEC01000004">
    <property type="protein sequence ID" value="SEO70928.1"/>
    <property type="molecule type" value="Genomic_DNA"/>
</dbReference>
<dbReference type="RefSeq" id="WP_066663124.1">
    <property type="nucleotide sequence ID" value="NZ_CP011402.1"/>
</dbReference>
<dbReference type="Pfam" id="PF02578">
    <property type="entry name" value="Cu-oxidase_4"/>
    <property type="match status" value="1"/>
</dbReference>
<dbReference type="Proteomes" id="UP000182975">
    <property type="component" value="Unassembled WGS sequence"/>
</dbReference>
<evidence type="ECO:0000256" key="7">
    <source>
        <dbReference type="ARBA" id="ARBA00022833"/>
    </source>
</evidence>
<dbReference type="CDD" id="cd16833">
    <property type="entry name" value="YfiH"/>
    <property type="match status" value="1"/>
</dbReference>
<dbReference type="GO" id="GO:0017061">
    <property type="term" value="F:S-methyl-5-thioadenosine phosphorylase activity"/>
    <property type="evidence" value="ECO:0007669"/>
    <property type="project" value="UniProtKB-EC"/>
</dbReference>
<dbReference type="InterPro" id="IPR038371">
    <property type="entry name" value="Cu_polyphenol_OxRdtase_sf"/>
</dbReference>
<comment type="catalytic activity">
    <reaction evidence="1">
        <text>inosine + phosphate = alpha-D-ribose 1-phosphate + hypoxanthine</text>
        <dbReference type="Rhea" id="RHEA:27646"/>
        <dbReference type="ChEBI" id="CHEBI:17368"/>
        <dbReference type="ChEBI" id="CHEBI:17596"/>
        <dbReference type="ChEBI" id="CHEBI:43474"/>
        <dbReference type="ChEBI" id="CHEBI:57720"/>
        <dbReference type="EC" id="2.4.2.1"/>
    </reaction>
    <physiologicalReaction direction="left-to-right" evidence="1">
        <dbReference type="Rhea" id="RHEA:27647"/>
    </physiologicalReaction>
</comment>
<dbReference type="PATRIC" id="fig|79604.3.peg.1402"/>
<dbReference type="InterPro" id="IPR011324">
    <property type="entry name" value="Cytotoxic_necrot_fac-like_cat"/>
</dbReference>
<dbReference type="PANTHER" id="PTHR30616">
    <property type="entry name" value="UNCHARACTERIZED PROTEIN YFIH"/>
    <property type="match status" value="1"/>
</dbReference>
<dbReference type="GO" id="GO:0016787">
    <property type="term" value="F:hydrolase activity"/>
    <property type="evidence" value="ECO:0007669"/>
    <property type="project" value="UniProtKB-KW"/>
</dbReference>
<protein>
    <recommendedName>
        <fullName evidence="13">Purine nucleoside phosphorylase</fullName>
    </recommendedName>
</protein>
<evidence type="ECO:0008006" key="13">
    <source>
        <dbReference type="Google" id="ProtNLM"/>
    </source>
</evidence>
<name>A0A172RYV9_9ACTN</name>
<dbReference type="SUPFAM" id="SSF64438">
    <property type="entry name" value="CNF1/YfiH-like putative cysteine hydrolases"/>
    <property type="match status" value="1"/>
</dbReference>
<sequence>MKTAQGLPLPSLSRGRFLRSDASASEEAIYAYTDEALFEASGVRIAFTERAGGFSVSPFDSLNLGEYVDDDPAVVQGNRRKLLSALGFPNAQIISPKQVHGTDVAIWRYMNETNLVRQTAQQGADALVVEDAQCAALLVFADCMPVILVAPNGAFAVAHAGWRGAYGHVAVRALLALCEYSCCQPGECNAYIGPYIHAECFEVSNDLMQRFSIAFGEDCAPDARHVDLGRVVSSDLQHAGIVPERIADVDICTACNTSKFYSYRAQQGICGRHGALAVRQ</sequence>
<keyword evidence="7" id="KW-0862">Zinc</keyword>
<keyword evidence="12" id="KW-1185">Reference proteome</keyword>
<evidence type="ECO:0000313" key="12">
    <source>
        <dbReference type="Proteomes" id="UP000182975"/>
    </source>
</evidence>
<evidence type="ECO:0000256" key="1">
    <source>
        <dbReference type="ARBA" id="ARBA00000553"/>
    </source>
</evidence>
<dbReference type="OrthoDB" id="4279at2"/>
<evidence type="ECO:0000256" key="4">
    <source>
        <dbReference type="ARBA" id="ARBA00022679"/>
    </source>
</evidence>
<evidence type="ECO:0000256" key="3">
    <source>
        <dbReference type="ARBA" id="ARBA00007353"/>
    </source>
</evidence>
<evidence type="ECO:0000256" key="10">
    <source>
        <dbReference type="ARBA" id="ARBA00049893"/>
    </source>
</evidence>
<organism evidence="11 12">
    <name type="scientific">Denitrobacterium detoxificans</name>
    <dbReference type="NCBI Taxonomy" id="79604"/>
    <lineage>
        <taxon>Bacteria</taxon>
        <taxon>Bacillati</taxon>
        <taxon>Actinomycetota</taxon>
        <taxon>Coriobacteriia</taxon>
        <taxon>Eggerthellales</taxon>
        <taxon>Eggerthellaceae</taxon>
        <taxon>Denitrobacterium</taxon>
    </lineage>
</organism>
<proteinExistence type="inferred from homology"/>
<keyword evidence="5" id="KW-0479">Metal-binding</keyword>
<evidence type="ECO:0000256" key="6">
    <source>
        <dbReference type="ARBA" id="ARBA00022801"/>
    </source>
</evidence>
<reference evidence="12" key="1">
    <citation type="submission" date="2016-10" db="EMBL/GenBank/DDBJ databases">
        <authorList>
            <person name="Varghese N."/>
        </authorList>
    </citation>
    <scope>NUCLEOTIDE SEQUENCE [LARGE SCALE GENOMIC DNA]</scope>
    <source>
        <strain evidence="12">DSM 21843</strain>
    </source>
</reference>
<comment type="catalytic activity">
    <reaction evidence="8">
        <text>adenosine + H2O + H(+) = inosine + NH4(+)</text>
        <dbReference type="Rhea" id="RHEA:24408"/>
        <dbReference type="ChEBI" id="CHEBI:15377"/>
        <dbReference type="ChEBI" id="CHEBI:15378"/>
        <dbReference type="ChEBI" id="CHEBI:16335"/>
        <dbReference type="ChEBI" id="CHEBI:17596"/>
        <dbReference type="ChEBI" id="CHEBI:28938"/>
        <dbReference type="EC" id="3.5.4.4"/>
    </reaction>
    <physiologicalReaction direction="left-to-right" evidence="8">
        <dbReference type="Rhea" id="RHEA:24409"/>
    </physiologicalReaction>
</comment>
<dbReference type="AlphaFoldDB" id="A0A172RYV9"/>
<comment type="catalytic activity">
    <reaction evidence="9">
        <text>adenosine + phosphate = alpha-D-ribose 1-phosphate + adenine</text>
        <dbReference type="Rhea" id="RHEA:27642"/>
        <dbReference type="ChEBI" id="CHEBI:16335"/>
        <dbReference type="ChEBI" id="CHEBI:16708"/>
        <dbReference type="ChEBI" id="CHEBI:43474"/>
        <dbReference type="ChEBI" id="CHEBI:57720"/>
        <dbReference type="EC" id="2.4.2.1"/>
    </reaction>
    <physiologicalReaction direction="left-to-right" evidence="9">
        <dbReference type="Rhea" id="RHEA:27643"/>
    </physiologicalReaction>
</comment>
<comment type="catalytic activity">
    <reaction evidence="10">
        <text>S-methyl-5'-thioadenosine + phosphate = 5-(methylsulfanyl)-alpha-D-ribose 1-phosphate + adenine</text>
        <dbReference type="Rhea" id="RHEA:11852"/>
        <dbReference type="ChEBI" id="CHEBI:16708"/>
        <dbReference type="ChEBI" id="CHEBI:17509"/>
        <dbReference type="ChEBI" id="CHEBI:43474"/>
        <dbReference type="ChEBI" id="CHEBI:58533"/>
        <dbReference type="EC" id="2.4.2.28"/>
    </reaction>
    <physiologicalReaction direction="left-to-right" evidence="10">
        <dbReference type="Rhea" id="RHEA:11853"/>
    </physiologicalReaction>
</comment>
<accession>A0A172RYV9</accession>
<evidence type="ECO:0000313" key="11">
    <source>
        <dbReference type="EMBL" id="SEO70928.1"/>
    </source>
</evidence>
<evidence type="ECO:0000256" key="5">
    <source>
        <dbReference type="ARBA" id="ARBA00022723"/>
    </source>
</evidence>
<dbReference type="Gene3D" id="3.60.140.10">
    <property type="entry name" value="CNF1/YfiH-like putative cysteine hydrolases"/>
    <property type="match status" value="1"/>
</dbReference>
<comment type="similarity">
    <text evidence="3">Belongs to the purine nucleoside phosphorylase YfiH/LACC1 family.</text>
</comment>